<evidence type="ECO:0000313" key="2">
    <source>
        <dbReference type="EMBL" id="EIW84115.1"/>
    </source>
</evidence>
<feature type="transmembrane region" description="Helical" evidence="1">
    <location>
        <begin position="159"/>
        <end position="181"/>
    </location>
</feature>
<evidence type="ECO:0000313" key="3">
    <source>
        <dbReference type="Proteomes" id="UP000053558"/>
    </source>
</evidence>
<evidence type="ECO:0000256" key="1">
    <source>
        <dbReference type="SAM" id="Phobius"/>
    </source>
</evidence>
<dbReference type="EMBL" id="JH711575">
    <property type="protein sequence ID" value="EIW84115.1"/>
    <property type="molecule type" value="Genomic_DNA"/>
</dbReference>
<comment type="caution">
    <text evidence="2">The sequence shown here is derived from an EMBL/GenBank/DDBJ whole genome shotgun (WGS) entry which is preliminary data.</text>
</comment>
<dbReference type="GeneID" id="19200789"/>
<keyword evidence="3" id="KW-1185">Reference proteome</keyword>
<dbReference type="RefSeq" id="XP_007765914.1">
    <property type="nucleotide sequence ID" value="XM_007767724.1"/>
</dbReference>
<dbReference type="Proteomes" id="UP000053558">
    <property type="component" value="Unassembled WGS sequence"/>
</dbReference>
<dbReference type="KEGG" id="cput:CONPUDRAFT_135678"/>
<protein>
    <submittedName>
        <fullName evidence="2">Uncharacterized protein</fullName>
    </submittedName>
</protein>
<dbReference type="OrthoDB" id="1077582at2759"/>
<feature type="transmembrane region" description="Helical" evidence="1">
    <location>
        <begin position="201"/>
        <end position="225"/>
    </location>
</feature>
<proteinExistence type="predicted"/>
<feature type="transmembrane region" description="Helical" evidence="1">
    <location>
        <begin position="12"/>
        <end position="29"/>
    </location>
</feature>
<accession>A0A5M3MZP7</accession>
<keyword evidence="1" id="KW-0812">Transmembrane</keyword>
<organism evidence="2 3">
    <name type="scientific">Coniophora puteana (strain RWD-64-598)</name>
    <name type="common">Brown rot fungus</name>
    <dbReference type="NCBI Taxonomy" id="741705"/>
    <lineage>
        <taxon>Eukaryota</taxon>
        <taxon>Fungi</taxon>
        <taxon>Dikarya</taxon>
        <taxon>Basidiomycota</taxon>
        <taxon>Agaricomycotina</taxon>
        <taxon>Agaricomycetes</taxon>
        <taxon>Agaricomycetidae</taxon>
        <taxon>Boletales</taxon>
        <taxon>Coniophorineae</taxon>
        <taxon>Coniophoraceae</taxon>
        <taxon>Coniophora</taxon>
    </lineage>
</organism>
<sequence length="278" mass="31500">MNSSVQDDSGVFRTLVAPVIIPYYIMAVLAQKSSPLLLRLPLLCVVILSAFRAAINLDMSSNNIRHQYLNHGLALAMFVLSMRCTIWTFQRTPCTRVHRKKADHPSAKQTKDDIHSALWDAFDLMVNLRGIGWNWDSRRKELRLLQSTTESASLFAFKALLRFLCLAVLFDIIVAFINSLAPHRNFSPGTTIFDVSYPPMLRYLRASLLTIVAGWTVVIIIALLYEMQTFINVLFIRQDPYGPRCFTHPGSRHRWHRFGAKGGISFLDTSSSSLVLAL</sequence>
<keyword evidence="1" id="KW-0472">Membrane</keyword>
<feature type="transmembrane region" description="Helical" evidence="1">
    <location>
        <begin position="67"/>
        <end position="89"/>
    </location>
</feature>
<dbReference type="AlphaFoldDB" id="A0A5M3MZP7"/>
<feature type="transmembrane region" description="Helical" evidence="1">
    <location>
        <begin position="36"/>
        <end position="55"/>
    </location>
</feature>
<keyword evidence="1" id="KW-1133">Transmembrane helix</keyword>
<gene>
    <name evidence="2" type="ORF">CONPUDRAFT_135678</name>
</gene>
<reference evidence="3" key="1">
    <citation type="journal article" date="2012" name="Science">
        <title>The Paleozoic origin of enzymatic lignin decomposition reconstructed from 31 fungal genomes.</title>
        <authorList>
            <person name="Floudas D."/>
            <person name="Binder M."/>
            <person name="Riley R."/>
            <person name="Barry K."/>
            <person name="Blanchette R.A."/>
            <person name="Henrissat B."/>
            <person name="Martinez A.T."/>
            <person name="Otillar R."/>
            <person name="Spatafora J.W."/>
            <person name="Yadav J.S."/>
            <person name="Aerts A."/>
            <person name="Benoit I."/>
            <person name="Boyd A."/>
            <person name="Carlson A."/>
            <person name="Copeland A."/>
            <person name="Coutinho P.M."/>
            <person name="de Vries R.P."/>
            <person name="Ferreira P."/>
            <person name="Findley K."/>
            <person name="Foster B."/>
            <person name="Gaskell J."/>
            <person name="Glotzer D."/>
            <person name="Gorecki P."/>
            <person name="Heitman J."/>
            <person name="Hesse C."/>
            <person name="Hori C."/>
            <person name="Igarashi K."/>
            <person name="Jurgens J.A."/>
            <person name="Kallen N."/>
            <person name="Kersten P."/>
            <person name="Kohler A."/>
            <person name="Kuees U."/>
            <person name="Kumar T.K.A."/>
            <person name="Kuo A."/>
            <person name="LaButti K."/>
            <person name="Larrondo L.F."/>
            <person name="Lindquist E."/>
            <person name="Ling A."/>
            <person name="Lombard V."/>
            <person name="Lucas S."/>
            <person name="Lundell T."/>
            <person name="Martin R."/>
            <person name="McLaughlin D.J."/>
            <person name="Morgenstern I."/>
            <person name="Morin E."/>
            <person name="Murat C."/>
            <person name="Nagy L.G."/>
            <person name="Nolan M."/>
            <person name="Ohm R.A."/>
            <person name="Patyshakuliyeva A."/>
            <person name="Rokas A."/>
            <person name="Ruiz-Duenas F.J."/>
            <person name="Sabat G."/>
            <person name="Salamov A."/>
            <person name="Samejima M."/>
            <person name="Schmutz J."/>
            <person name="Slot J.C."/>
            <person name="St John F."/>
            <person name="Stenlid J."/>
            <person name="Sun H."/>
            <person name="Sun S."/>
            <person name="Syed K."/>
            <person name="Tsang A."/>
            <person name="Wiebenga A."/>
            <person name="Young D."/>
            <person name="Pisabarro A."/>
            <person name="Eastwood D.C."/>
            <person name="Martin F."/>
            <person name="Cullen D."/>
            <person name="Grigoriev I.V."/>
            <person name="Hibbett D.S."/>
        </authorList>
    </citation>
    <scope>NUCLEOTIDE SEQUENCE [LARGE SCALE GENOMIC DNA]</scope>
    <source>
        <strain evidence="3">RWD-64-598 SS2</strain>
    </source>
</reference>
<name>A0A5M3MZP7_CONPW</name>